<gene>
    <name evidence="4" type="ORF">H0266_04495</name>
</gene>
<dbReference type="PANTHER" id="PTHR32089:SF112">
    <property type="entry name" value="LYSOZYME-LIKE PROTEIN-RELATED"/>
    <property type="match status" value="1"/>
</dbReference>
<accession>A0A838CQK2</accession>
<keyword evidence="5" id="KW-1185">Reference proteome</keyword>
<proteinExistence type="predicted"/>
<dbReference type="PANTHER" id="PTHR32089">
    <property type="entry name" value="METHYL-ACCEPTING CHEMOTAXIS PROTEIN MCPB"/>
    <property type="match status" value="1"/>
</dbReference>
<organism evidence="4 5">
    <name type="scientific">Halobacillus locisalis</name>
    <dbReference type="NCBI Taxonomy" id="220753"/>
    <lineage>
        <taxon>Bacteria</taxon>
        <taxon>Bacillati</taxon>
        <taxon>Bacillota</taxon>
        <taxon>Bacilli</taxon>
        <taxon>Bacillales</taxon>
        <taxon>Bacillaceae</taxon>
        <taxon>Halobacillus</taxon>
    </lineage>
</organism>
<dbReference type="GO" id="GO:0016020">
    <property type="term" value="C:membrane"/>
    <property type="evidence" value="ECO:0007669"/>
    <property type="project" value="InterPro"/>
</dbReference>
<evidence type="ECO:0000256" key="2">
    <source>
        <dbReference type="PROSITE-ProRule" id="PRU00284"/>
    </source>
</evidence>
<name>A0A838CQK2_9BACI</name>
<dbReference type="SUPFAM" id="SSF58104">
    <property type="entry name" value="Methyl-accepting chemotaxis protein (MCP) signaling domain"/>
    <property type="match status" value="1"/>
</dbReference>
<dbReference type="EMBL" id="JACEFG010000001">
    <property type="protein sequence ID" value="MBA2174158.1"/>
    <property type="molecule type" value="Genomic_DNA"/>
</dbReference>
<keyword evidence="1 2" id="KW-0807">Transducer</keyword>
<dbReference type="Proteomes" id="UP000571017">
    <property type="component" value="Unassembled WGS sequence"/>
</dbReference>
<dbReference type="Gene3D" id="1.10.287.950">
    <property type="entry name" value="Methyl-accepting chemotaxis protein"/>
    <property type="match status" value="1"/>
</dbReference>
<protein>
    <submittedName>
        <fullName evidence="4">Methyl-accepting chemotaxis protein</fullName>
    </submittedName>
</protein>
<dbReference type="AlphaFoldDB" id="A0A838CQK2"/>
<feature type="domain" description="Methyl-accepting transducer" evidence="3">
    <location>
        <begin position="124"/>
        <end position="283"/>
    </location>
</feature>
<dbReference type="SMART" id="SM00283">
    <property type="entry name" value="MA"/>
    <property type="match status" value="1"/>
</dbReference>
<comment type="caution">
    <text evidence="4">The sequence shown here is derived from an EMBL/GenBank/DDBJ whole genome shotgun (WGS) entry which is preliminary data.</text>
</comment>
<evidence type="ECO:0000313" key="5">
    <source>
        <dbReference type="Proteomes" id="UP000571017"/>
    </source>
</evidence>
<evidence type="ECO:0000259" key="3">
    <source>
        <dbReference type="PROSITE" id="PS50111"/>
    </source>
</evidence>
<dbReference type="Pfam" id="PF00015">
    <property type="entry name" value="MCPsignal"/>
    <property type="match status" value="1"/>
</dbReference>
<reference evidence="4 5" key="1">
    <citation type="journal article" date="2004" name="Extremophiles">
        <title>Halobacillus locisalis sp. nov., a halophilic bacterium isolated from a marine solar saltern of the Yellow Sea in Korea.</title>
        <authorList>
            <person name="Yoon J.H."/>
            <person name="Kang K.H."/>
            <person name="Oh T.K."/>
            <person name="Park Y.H."/>
        </authorList>
    </citation>
    <scope>NUCLEOTIDE SEQUENCE [LARGE SCALE GENOMIC DNA]</scope>
    <source>
        <strain evidence="4 5">KCTC 3788</strain>
    </source>
</reference>
<sequence>MTISTLHTVDEQKAAQTLESYKQIIPVFQSMLTDVAIGLTNTTEWLYYSPSSKIDLNVKPGAKINPDEPLADCIANRKVIRTEVDPEFFGFSFTGLAAPIVIDQQVIGAIAIQMQEQNEKKLLEISDQIVSSLTQANTGVTSIASSAEDLSETSNTLLQQSEQATKEVDQTDEVLTFIKRIADQTNLLGLNASIEAARAGEFGKGFGVVADEIRKLSHETVESTEKIRTTLTNIHQSMNEINASIEKVVSVGKDQVEATEEISQFIDEIEKKSKELNKYANEL</sequence>
<dbReference type="GO" id="GO:0007165">
    <property type="term" value="P:signal transduction"/>
    <property type="evidence" value="ECO:0007669"/>
    <property type="project" value="UniProtKB-KW"/>
</dbReference>
<evidence type="ECO:0000313" key="4">
    <source>
        <dbReference type="EMBL" id="MBA2174158.1"/>
    </source>
</evidence>
<dbReference type="PROSITE" id="PS50111">
    <property type="entry name" value="CHEMOTAXIS_TRANSDUC_2"/>
    <property type="match status" value="1"/>
</dbReference>
<dbReference type="InterPro" id="IPR004089">
    <property type="entry name" value="MCPsignal_dom"/>
</dbReference>
<evidence type="ECO:0000256" key="1">
    <source>
        <dbReference type="ARBA" id="ARBA00023224"/>
    </source>
</evidence>